<evidence type="ECO:0008006" key="3">
    <source>
        <dbReference type="Google" id="ProtNLM"/>
    </source>
</evidence>
<dbReference type="Gene3D" id="3.80.10.10">
    <property type="entry name" value="Ribonuclease Inhibitor"/>
    <property type="match status" value="1"/>
</dbReference>
<protein>
    <recommendedName>
        <fullName evidence="3">F-box domain-containing protein</fullName>
    </recommendedName>
</protein>
<evidence type="ECO:0000313" key="2">
    <source>
        <dbReference type="Proteomes" id="UP000265703"/>
    </source>
</evidence>
<name>A0A397SJA2_9GLOM</name>
<dbReference type="AlphaFoldDB" id="A0A397SJA2"/>
<dbReference type="OrthoDB" id="550575at2759"/>
<dbReference type="InterPro" id="IPR032675">
    <property type="entry name" value="LRR_dom_sf"/>
</dbReference>
<sequence>MVQLLADCLSEIFEHLEKDKFTLHSCLLANRLCCEISVRILWRYNWDYTIETYNTLISCLPNESKELLYENGIIIPSQTSKPPNQQPSQNLSANQYHIVTREIFKLFMNQISLKKLVFWQYSNIDFTFHHGAESYFKNLFELNCSSNLSSEFFYQLSQISHNIRSLIIEFENNISSGLSELIFVQKKLKYMSIIKTYNCKDLTDILSKLPDTLIKLYLSGGELDIPLSFIIKFSNLQELELSFDCAFKDFKKLQYVTFPHLQILKFEFKCPIHEELIKFLEYNGKNLKELYLGDDKNSINHTIAKLCPNLRKLSAGFKNHELETLKMIFFSCQYLESIKIWCGGSFLNEKDALDMIVNYSPKNICELNLYYLYDLKPELLPEELESFFISWKNRIPQKSLSLVITTSELNILDANKEYMEIIEKYIKSGIIKSFKS</sequence>
<keyword evidence="2" id="KW-1185">Reference proteome</keyword>
<dbReference type="EMBL" id="QKYT01000620">
    <property type="protein sequence ID" value="RIA82891.1"/>
    <property type="molecule type" value="Genomic_DNA"/>
</dbReference>
<dbReference type="SUPFAM" id="SSF52047">
    <property type="entry name" value="RNI-like"/>
    <property type="match status" value="1"/>
</dbReference>
<comment type="caution">
    <text evidence="1">The sequence shown here is derived from an EMBL/GenBank/DDBJ whole genome shotgun (WGS) entry which is preliminary data.</text>
</comment>
<evidence type="ECO:0000313" key="1">
    <source>
        <dbReference type="EMBL" id="RIA82891.1"/>
    </source>
</evidence>
<accession>A0A397SJA2</accession>
<gene>
    <name evidence="1" type="ORF">C1645_834658</name>
</gene>
<proteinExistence type="predicted"/>
<dbReference type="Proteomes" id="UP000265703">
    <property type="component" value="Unassembled WGS sequence"/>
</dbReference>
<reference evidence="1 2" key="1">
    <citation type="submission" date="2018-06" db="EMBL/GenBank/DDBJ databases">
        <title>Comparative genomics reveals the genomic features of Rhizophagus irregularis, R. cerebriforme, R. diaphanum and Gigaspora rosea, and their symbiotic lifestyle signature.</title>
        <authorList>
            <person name="Morin E."/>
            <person name="San Clemente H."/>
            <person name="Chen E.C.H."/>
            <person name="De La Providencia I."/>
            <person name="Hainaut M."/>
            <person name="Kuo A."/>
            <person name="Kohler A."/>
            <person name="Murat C."/>
            <person name="Tang N."/>
            <person name="Roy S."/>
            <person name="Loubradou J."/>
            <person name="Henrissat B."/>
            <person name="Grigoriev I.V."/>
            <person name="Corradi N."/>
            <person name="Roux C."/>
            <person name="Martin F.M."/>
        </authorList>
    </citation>
    <scope>NUCLEOTIDE SEQUENCE [LARGE SCALE GENOMIC DNA]</scope>
    <source>
        <strain evidence="1 2">DAOM 227022</strain>
    </source>
</reference>
<organism evidence="1 2">
    <name type="scientific">Glomus cerebriforme</name>
    <dbReference type="NCBI Taxonomy" id="658196"/>
    <lineage>
        <taxon>Eukaryota</taxon>
        <taxon>Fungi</taxon>
        <taxon>Fungi incertae sedis</taxon>
        <taxon>Mucoromycota</taxon>
        <taxon>Glomeromycotina</taxon>
        <taxon>Glomeromycetes</taxon>
        <taxon>Glomerales</taxon>
        <taxon>Glomeraceae</taxon>
        <taxon>Glomus</taxon>
    </lineage>
</organism>